<evidence type="ECO:0000313" key="2">
    <source>
        <dbReference type="EMBL" id="KZD94119.1"/>
    </source>
</evidence>
<dbReference type="Proteomes" id="UP000076442">
    <property type="component" value="Unassembled WGS sequence"/>
</dbReference>
<dbReference type="GO" id="GO:0016747">
    <property type="term" value="F:acyltransferase activity, transferring groups other than amino-acyl groups"/>
    <property type="evidence" value="ECO:0007669"/>
    <property type="project" value="InterPro"/>
</dbReference>
<accession>A0AAP1H9C6</accession>
<sequence length="276" mass="31368">MICEQNHEGDGVLKELSVLQELTKEKYSSLKTMFDDKYCPTFVYSILDQTIPGAVYADDQTFPKSFFIGTESGIYFIAGDQGNRYFHDFIAGYYEEQVKSSKRFTLFSSSDTWDSVMKPILKDDLNQMRRAAFSYQPKSFKKTLQLPKGLVLKRIDEDIISHSTAFNSAYYEEYWDSVSQFASKGFGFAVLHGNHVVSECTSIFLGHNRAEVDIYTLEEYRGLGLAYCVANRFIAFCIENGIVPSWDCDICNNSSIALAAKLGFKTVTEYTIYYSG</sequence>
<evidence type="ECO:0000313" key="3">
    <source>
        <dbReference type="Proteomes" id="UP000076442"/>
    </source>
</evidence>
<organism evidence="2 3">
    <name type="scientific">Bacillus subtilis</name>
    <dbReference type="NCBI Taxonomy" id="1423"/>
    <lineage>
        <taxon>Bacteria</taxon>
        <taxon>Bacillati</taxon>
        <taxon>Bacillota</taxon>
        <taxon>Bacilli</taxon>
        <taxon>Bacillales</taxon>
        <taxon>Bacillaceae</taxon>
        <taxon>Bacillus</taxon>
    </lineage>
</organism>
<dbReference type="PANTHER" id="PTHR31143">
    <property type="match status" value="1"/>
</dbReference>
<comment type="caution">
    <text evidence="2">The sequence shown here is derived from an EMBL/GenBank/DDBJ whole genome shotgun (WGS) entry which is preliminary data.</text>
</comment>
<dbReference type="InterPro" id="IPR027365">
    <property type="entry name" value="GNAT_acetyltra_YdfB-like"/>
</dbReference>
<dbReference type="EMBL" id="LJZV01000003">
    <property type="protein sequence ID" value="KZD94119.1"/>
    <property type="molecule type" value="Genomic_DNA"/>
</dbReference>
<dbReference type="SUPFAM" id="SSF55729">
    <property type="entry name" value="Acyl-CoA N-acyltransferases (Nat)"/>
    <property type="match status" value="1"/>
</dbReference>
<dbReference type="AlphaFoldDB" id="A0AAP1H9C6"/>
<dbReference type="PANTHER" id="PTHR31143:SF2">
    <property type="entry name" value="FR47-LIKE DOMAIN-CONTAINING PROTEIN-RELATED"/>
    <property type="match status" value="1"/>
</dbReference>
<dbReference type="InterPro" id="IPR000182">
    <property type="entry name" value="GNAT_dom"/>
</dbReference>
<name>A0AAP1H9C6_BACIU</name>
<gene>
    <name evidence="2" type="ORF">B4122_0815</name>
</gene>
<dbReference type="InterPro" id="IPR016181">
    <property type="entry name" value="Acyl_CoA_acyltransferase"/>
</dbReference>
<dbReference type="Pfam" id="PF12746">
    <property type="entry name" value="GNAT_acetyltran"/>
    <property type="match status" value="1"/>
</dbReference>
<reference evidence="2 3" key="1">
    <citation type="submission" date="2015-09" db="EMBL/GenBank/DDBJ databases">
        <title>Spore heat resistance.</title>
        <authorList>
            <person name="Boekhorst J."/>
            <person name="Berendsen E.M."/>
            <person name="Wells-Bennik M.H."/>
            <person name="Kuipers O.P."/>
        </authorList>
    </citation>
    <scope>NUCLEOTIDE SEQUENCE [LARGE SCALE GENOMIC DNA]</scope>
    <source>
        <strain evidence="2 3">B4122</strain>
    </source>
</reference>
<feature type="domain" description="N-acetyltransferase" evidence="1">
    <location>
        <begin position="150"/>
        <end position="276"/>
    </location>
</feature>
<evidence type="ECO:0000259" key="1">
    <source>
        <dbReference type="PROSITE" id="PS51186"/>
    </source>
</evidence>
<dbReference type="PROSITE" id="PS51186">
    <property type="entry name" value="GNAT"/>
    <property type="match status" value="1"/>
</dbReference>
<protein>
    <recommendedName>
        <fullName evidence="1">N-acetyltransferase domain-containing protein</fullName>
    </recommendedName>
</protein>
<proteinExistence type="predicted"/>
<dbReference type="Gene3D" id="3.40.630.30">
    <property type="match status" value="1"/>
</dbReference>